<dbReference type="Proteomes" id="UP000256970">
    <property type="component" value="Unassembled WGS sequence"/>
</dbReference>
<reference evidence="3 4" key="1">
    <citation type="submission" date="2016-10" db="EMBL/GenBank/DDBJ databases">
        <authorList>
            <person name="Cai Z."/>
        </authorList>
    </citation>
    <scope>NUCLEOTIDE SEQUENCE [LARGE SCALE GENOMIC DNA]</scope>
</reference>
<sequence length="352" mass="36464">MNNMMRCCLVLLALSAVCLASAQSDADAQWKHLSRCTRPGSWIKVNATRCTGPSRLYKYKVCWTVTKLERACRPGCHFDASVPGCIPGAASPSPQPAASPTPSPAVASSPSPSPKPATPSPSPKPATPSPSPKPATPSPSPKPASPSPKPARPSPSPAPGGRVAWRVCVDNANVRTIASRIAPINLVSPFMQGSDLALAAGRLVIGSNPAGATYDNIEPGSMYCLTTEGTPGFLIGNKGAPCEATGLDAIPSDNLFGLYEGFDVDISSVEVYAPVSGNLVAQYWDSGAPGSTKVLTAVAAGTANVNVTLANGPYKYRFSDTEADLNWLSFEPDVDSEGNGLVIHCLAGTYKP</sequence>
<dbReference type="PANTHER" id="PTHR48148:SF2">
    <property type="entry name" value="PA14 DOMAIN-CONTAINING PROTEIN"/>
    <property type="match status" value="1"/>
</dbReference>
<feature type="region of interest" description="Disordered" evidence="1">
    <location>
        <begin position="90"/>
        <end position="162"/>
    </location>
</feature>
<proteinExistence type="predicted"/>
<dbReference type="AlphaFoldDB" id="A0A383VCZ8"/>
<feature type="chain" id="PRO_5016987801" evidence="2">
    <location>
        <begin position="23"/>
        <end position="352"/>
    </location>
</feature>
<feature type="compositionally biased region" description="Pro residues" evidence="1">
    <location>
        <begin position="93"/>
        <end position="103"/>
    </location>
</feature>
<keyword evidence="2" id="KW-0732">Signal</keyword>
<evidence type="ECO:0000256" key="2">
    <source>
        <dbReference type="SAM" id="SignalP"/>
    </source>
</evidence>
<feature type="compositionally biased region" description="Pro residues" evidence="1">
    <location>
        <begin position="111"/>
        <end position="158"/>
    </location>
</feature>
<organism evidence="3 4">
    <name type="scientific">Tetradesmus obliquus</name>
    <name type="common">Green alga</name>
    <name type="synonym">Acutodesmus obliquus</name>
    <dbReference type="NCBI Taxonomy" id="3088"/>
    <lineage>
        <taxon>Eukaryota</taxon>
        <taxon>Viridiplantae</taxon>
        <taxon>Chlorophyta</taxon>
        <taxon>core chlorophytes</taxon>
        <taxon>Chlorophyceae</taxon>
        <taxon>CS clade</taxon>
        <taxon>Sphaeropleales</taxon>
        <taxon>Scenedesmaceae</taxon>
        <taxon>Tetradesmus</taxon>
    </lineage>
</organism>
<protein>
    <submittedName>
        <fullName evidence="3">Uncharacterized protein</fullName>
    </submittedName>
</protein>
<evidence type="ECO:0000313" key="4">
    <source>
        <dbReference type="Proteomes" id="UP000256970"/>
    </source>
</evidence>
<accession>A0A383VCZ8</accession>
<keyword evidence="4" id="KW-1185">Reference proteome</keyword>
<evidence type="ECO:0000256" key="1">
    <source>
        <dbReference type="SAM" id="MobiDB-lite"/>
    </source>
</evidence>
<name>A0A383VCZ8_TETOB</name>
<evidence type="ECO:0000313" key="3">
    <source>
        <dbReference type="EMBL" id="SZX62813.1"/>
    </source>
</evidence>
<gene>
    <name evidence="3" type="ORF">BQ4739_LOCUS3395</name>
</gene>
<feature type="signal peptide" evidence="2">
    <location>
        <begin position="1"/>
        <end position="22"/>
    </location>
</feature>
<dbReference type="PANTHER" id="PTHR48148">
    <property type="entry name" value="KERATINOCYTE PROLINE-RICH PROTEIN"/>
    <property type="match status" value="1"/>
</dbReference>
<dbReference type="PRINTS" id="PR01217">
    <property type="entry name" value="PRICHEXTENSN"/>
</dbReference>
<dbReference type="EMBL" id="FNXT01000265">
    <property type="protein sequence ID" value="SZX62813.1"/>
    <property type="molecule type" value="Genomic_DNA"/>
</dbReference>